<keyword evidence="3 5" id="KW-0862">Zinc</keyword>
<dbReference type="PIRSF" id="PIRSF000099">
    <property type="entry name" value="Histidinol_dh"/>
    <property type="match status" value="1"/>
</dbReference>
<evidence type="ECO:0000256" key="6">
    <source>
        <dbReference type="PIRNR" id="PIRNR000099"/>
    </source>
</evidence>
<dbReference type="FunFam" id="3.40.50.1980:FF:000001">
    <property type="entry name" value="Histidinol dehydrogenase"/>
    <property type="match status" value="1"/>
</dbReference>
<gene>
    <name evidence="5 12" type="primary">hisD</name>
    <name evidence="12" type="ORF">ENW50_08695</name>
</gene>
<feature type="binding site" evidence="5 10">
    <location>
        <position position="255"/>
    </location>
    <ligand>
        <name>Zn(2+)</name>
        <dbReference type="ChEBI" id="CHEBI:29105"/>
    </ligand>
</feature>
<dbReference type="UniPathway" id="UPA00031">
    <property type="reaction ID" value="UER00014"/>
</dbReference>
<feature type="binding site" evidence="5 9">
    <location>
        <position position="405"/>
    </location>
    <ligand>
        <name>substrate</name>
    </ligand>
</feature>
<comment type="pathway">
    <text evidence="5">Amino-acid biosynthesis; L-histidine biosynthesis; L-histidine from 5-phospho-alpha-D-ribose 1-diphosphate: step 9/9.</text>
</comment>
<dbReference type="SUPFAM" id="SSF53720">
    <property type="entry name" value="ALDH-like"/>
    <property type="match status" value="1"/>
</dbReference>
<feature type="active site" description="Proton acceptor" evidence="5 7">
    <location>
        <position position="320"/>
    </location>
</feature>
<dbReference type="CDD" id="cd06572">
    <property type="entry name" value="Histidinol_dh"/>
    <property type="match status" value="1"/>
</dbReference>
<feature type="binding site" evidence="5 8">
    <location>
        <position position="211"/>
    </location>
    <ligand>
        <name>NAD(+)</name>
        <dbReference type="ChEBI" id="CHEBI:57540"/>
    </ligand>
</feature>
<keyword evidence="2 5" id="KW-0479">Metal-binding</keyword>
<comment type="catalytic activity">
    <reaction evidence="5">
        <text>L-histidinol + 2 NAD(+) + H2O = L-histidine + 2 NADH + 3 H(+)</text>
        <dbReference type="Rhea" id="RHEA:20641"/>
        <dbReference type="ChEBI" id="CHEBI:15377"/>
        <dbReference type="ChEBI" id="CHEBI:15378"/>
        <dbReference type="ChEBI" id="CHEBI:57540"/>
        <dbReference type="ChEBI" id="CHEBI:57595"/>
        <dbReference type="ChEBI" id="CHEBI:57699"/>
        <dbReference type="ChEBI" id="CHEBI:57945"/>
        <dbReference type="EC" id="1.1.1.23"/>
    </reaction>
</comment>
<evidence type="ECO:0000256" key="2">
    <source>
        <dbReference type="ARBA" id="ARBA00022723"/>
    </source>
</evidence>
<dbReference type="Pfam" id="PF00815">
    <property type="entry name" value="Histidinol_dh"/>
    <property type="match status" value="1"/>
</dbReference>
<sequence length="428" mass="45074">MRVLSTRGRGARAAQDFLSRLLTGSEASYERALPAAQRIVQGVRRGGDAALLRYRAKFDGIAASDPLRITAEEMEAAWKATSAELKAALKLAAKNIRRFAQKQRPRDFTLQMAPGVTAGQKVIPLEAVGCYVPSGRYPLPSTLLMTAIPAQVAGVRRIVAVSPRPAKETLAAAHLLGITEFYRIGGAQAVAALAYGTASIERVDKIVGPGNAYVTAAKKAVSFDCGIDMLAGPTEIVVASENGTVEGIAADLIAQAEHDPDAIAILVTSNAELGRAVAAETKLHAKSNAIAKQSIAANGAVILTRDVEEARMLTNRLAAEHLTVDSSADLAWVRHAGSVFVGRWSSQPLGDYVSGPNHTLPTSGLARLRGGLSVMDYLKLVTVQEYSAAGVRQLGPSAVALAEAEGLVGHADAVRVRLQSAKPVRRRA</sequence>
<dbReference type="InterPro" id="IPR022695">
    <property type="entry name" value="Histidinol_DH_monofunct"/>
</dbReference>
<organism evidence="12">
    <name type="scientific">Acidobacterium capsulatum</name>
    <dbReference type="NCBI Taxonomy" id="33075"/>
    <lineage>
        <taxon>Bacteria</taxon>
        <taxon>Pseudomonadati</taxon>
        <taxon>Acidobacteriota</taxon>
        <taxon>Terriglobia</taxon>
        <taxon>Terriglobales</taxon>
        <taxon>Acidobacteriaceae</taxon>
        <taxon>Acidobacterium</taxon>
    </lineage>
</organism>
<feature type="binding site" evidence="5 9">
    <location>
        <position position="410"/>
    </location>
    <ligand>
        <name>substrate</name>
    </ligand>
</feature>
<accession>A0A7V5CTD7</accession>
<feature type="binding site" evidence="5 9">
    <location>
        <position position="351"/>
    </location>
    <ligand>
        <name>substrate</name>
    </ligand>
</feature>
<dbReference type="Gene3D" id="1.20.5.1300">
    <property type="match status" value="1"/>
</dbReference>
<dbReference type="NCBIfam" id="TIGR00069">
    <property type="entry name" value="hisD"/>
    <property type="match status" value="1"/>
</dbReference>
<dbReference type="InterPro" id="IPR012131">
    <property type="entry name" value="Hstdl_DH"/>
</dbReference>
<comment type="caution">
    <text evidence="12">The sequence shown here is derived from an EMBL/GenBank/DDBJ whole genome shotgun (WGS) entry which is preliminary data.</text>
</comment>
<dbReference type="EMBL" id="DTKL01000056">
    <property type="protein sequence ID" value="HGY94741.1"/>
    <property type="molecule type" value="Genomic_DNA"/>
</dbReference>
<feature type="binding site" evidence="5 8">
    <location>
        <position position="131"/>
    </location>
    <ligand>
        <name>NAD(+)</name>
        <dbReference type="ChEBI" id="CHEBI:57540"/>
    </ligand>
</feature>
<evidence type="ECO:0000256" key="7">
    <source>
        <dbReference type="PIRSR" id="PIRSR000099-1"/>
    </source>
</evidence>
<dbReference type="GO" id="GO:0000105">
    <property type="term" value="P:L-histidine biosynthetic process"/>
    <property type="evidence" value="ECO:0007669"/>
    <property type="project" value="UniProtKB-UniRule"/>
</dbReference>
<dbReference type="GO" id="GO:0051287">
    <property type="term" value="F:NAD binding"/>
    <property type="evidence" value="ECO:0007669"/>
    <property type="project" value="InterPro"/>
</dbReference>
<dbReference type="GO" id="GO:0004399">
    <property type="term" value="F:histidinol dehydrogenase activity"/>
    <property type="evidence" value="ECO:0007669"/>
    <property type="project" value="UniProtKB-UniRule"/>
</dbReference>
<dbReference type="Gene3D" id="3.40.50.1980">
    <property type="entry name" value="Nitrogenase molybdenum iron protein domain"/>
    <property type="match status" value="2"/>
</dbReference>
<feature type="binding site" evidence="5 10">
    <location>
        <position position="410"/>
    </location>
    <ligand>
        <name>Zn(2+)</name>
        <dbReference type="ChEBI" id="CHEBI:29105"/>
    </ligand>
</feature>
<comment type="function">
    <text evidence="5">Catalyzes the sequential NAD-dependent oxidations of L-histidinol to L-histidinaldehyde and then to L-histidine.</text>
</comment>
<dbReference type="InterPro" id="IPR016161">
    <property type="entry name" value="Ald_DH/histidinol_DH"/>
</dbReference>
<dbReference type="PRINTS" id="PR00083">
    <property type="entry name" value="HOLDHDRGNASE"/>
</dbReference>
<dbReference type="PANTHER" id="PTHR21256:SF2">
    <property type="entry name" value="HISTIDINE BIOSYNTHESIS TRIFUNCTIONAL PROTEIN"/>
    <property type="match status" value="1"/>
</dbReference>
<proteinExistence type="inferred from homology"/>
<comment type="similarity">
    <text evidence="1 5 6 11">Belongs to the histidinol dehydrogenase family.</text>
</comment>
<keyword evidence="5" id="KW-0368">Histidine biosynthesis</keyword>
<keyword evidence="5" id="KW-0028">Amino-acid biosynthesis</keyword>
<evidence type="ECO:0000256" key="11">
    <source>
        <dbReference type="RuleBase" id="RU004175"/>
    </source>
</evidence>
<evidence type="ECO:0000256" key="9">
    <source>
        <dbReference type="PIRSR" id="PIRSR000099-3"/>
    </source>
</evidence>
<evidence type="ECO:0000256" key="5">
    <source>
        <dbReference type="HAMAP-Rule" id="MF_01024"/>
    </source>
</evidence>
<dbReference type="InterPro" id="IPR001692">
    <property type="entry name" value="Histidinol_DH_CS"/>
</dbReference>
<feature type="binding site" evidence="5 10">
    <location>
        <position position="351"/>
    </location>
    <ligand>
        <name>Zn(2+)</name>
        <dbReference type="ChEBI" id="CHEBI:29105"/>
    </ligand>
</feature>
<keyword evidence="4 5" id="KW-0560">Oxidoreductase</keyword>
<feature type="binding site" evidence="5 8">
    <location>
        <position position="188"/>
    </location>
    <ligand>
        <name>NAD(+)</name>
        <dbReference type="ChEBI" id="CHEBI:57540"/>
    </ligand>
</feature>
<comment type="cofactor">
    <cofactor evidence="5 10">
        <name>Zn(2+)</name>
        <dbReference type="ChEBI" id="CHEBI:29105"/>
    </cofactor>
    <text evidence="5 10">Binds 1 zinc ion per subunit.</text>
</comment>
<feature type="binding site" evidence="5 9">
    <location>
        <position position="321"/>
    </location>
    <ligand>
        <name>substrate</name>
    </ligand>
</feature>
<evidence type="ECO:0000313" key="12">
    <source>
        <dbReference type="EMBL" id="HGY94741.1"/>
    </source>
</evidence>
<evidence type="ECO:0000256" key="4">
    <source>
        <dbReference type="ARBA" id="ARBA00023002"/>
    </source>
</evidence>
<evidence type="ECO:0000256" key="8">
    <source>
        <dbReference type="PIRSR" id="PIRSR000099-2"/>
    </source>
</evidence>
<feature type="active site" description="Proton acceptor" evidence="5 7">
    <location>
        <position position="321"/>
    </location>
</feature>
<feature type="binding site" evidence="5 9">
    <location>
        <position position="258"/>
    </location>
    <ligand>
        <name>substrate</name>
    </ligand>
</feature>
<dbReference type="AlphaFoldDB" id="A0A7V5CTD7"/>
<reference evidence="12" key="1">
    <citation type="journal article" date="2020" name="mSystems">
        <title>Genome- and Community-Level Interaction Insights into Carbon Utilization and Element Cycling Functions of Hydrothermarchaeota in Hydrothermal Sediment.</title>
        <authorList>
            <person name="Zhou Z."/>
            <person name="Liu Y."/>
            <person name="Xu W."/>
            <person name="Pan J."/>
            <person name="Luo Z.H."/>
            <person name="Li M."/>
        </authorList>
    </citation>
    <scope>NUCLEOTIDE SEQUENCE [LARGE SCALE GENOMIC DNA]</scope>
    <source>
        <strain evidence="12">SpSt-855</strain>
    </source>
</reference>
<feature type="binding site" evidence="5 10">
    <location>
        <position position="258"/>
    </location>
    <ligand>
        <name>Zn(2+)</name>
        <dbReference type="ChEBI" id="CHEBI:29105"/>
    </ligand>
</feature>
<dbReference type="GO" id="GO:0008270">
    <property type="term" value="F:zinc ion binding"/>
    <property type="evidence" value="ECO:0007669"/>
    <property type="project" value="UniProtKB-UniRule"/>
</dbReference>
<feature type="binding site" evidence="5 9">
    <location>
        <position position="234"/>
    </location>
    <ligand>
        <name>substrate</name>
    </ligand>
</feature>
<evidence type="ECO:0000256" key="1">
    <source>
        <dbReference type="ARBA" id="ARBA00010178"/>
    </source>
</evidence>
<protein>
    <recommendedName>
        <fullName evidence="5">Histidinol dehydrogenase</fullName>
        <shortName evidence="5">HDH</shortName>
        <ecNumber evidence="5">1.1.1.23</ecNumber>
    </recommendedName>
</protein>
<dbReference type="HAMAP" id="MF_01024">
    <property type="entry name" value="HisD"/>
    <property type="match status" value="1"/>
</dbReference>
<evidence type="ECO:0000256" key="3">
    <source>
        <dbReference type="ARBA" id="ARBA00022833"/>
    </source>
</evidence>
<dbReference type="EC" id="1.1.1.23" evidence="5"/>
<keyword evidence="5 8" id="KW-0520">NAD</keyword>
<dbReference type="GO" id="GO:0005737">
    <property type="term" value="C:cytoplasm"/>
    <property type="evidence" value="ECO:0007669"/>
    <property type="project" value="TreeGrafter"/>
</dbReference>
<name>A0A7V5CTD7_9BACT</name>
<dbReference type="PANTHER" id="PTHR21256">
    <property type="entry name" value="HISTIDINOL DEHYDROGENASE HDH"/>
    <property type="match status" value="1"/>
</dbReference>
<dbReference type="PROSITE" id="PS00611">
    <property type="entry name" value="HISOL_DEHYDROGENASE"/>
    <property type="match status" value="1"/>
</dbReference>
<dbReference type="FunFam" id="3.40.50.1980:FF:000026">
    <property type="entry name" value="Histidinol dehydrogenase"/>
    <property type="match status" value="1"/>
</dbReference>
<evidence type="ECO:0000256" key="10">
    <source>
        <dbReference type="PIRSR" id="PIRSR000099-4"/>
    </source>
</evidence>
<feature type="binding site" evidence="5 9">
    <location>
        <position position="255"/>
    </location>
    <ligand>
        <name>substrate</name>
    </ligand>
</feature>